<dbReference type="AlphaFoldDB" id="A2RWS6"/>
<dbReference type="EMBL" id="CP000545">
    <property type="protein sequence ID" value="ABN00508.1"/>
    <property type="molecule type" value="Genomic_DNA"/>
</dbReference>
<name>A2RWS6_BURM9</name>
<sequence length="49" mass="5408">MLGSHGDATRRTSARRVASRPPVTRAAARHRAPPRPLKRARRSRAAPAR</sequence>
<organism evidence="2 3">
    <name type="scientific">Burkholderia mallei (strain NCTC 10229)</name>
    <dbReference type="NCBI Taxonomy" id="412022"/>
    <lineage>
        <taxon>Bacteria</taxon>
        <taxon>Pseudomonadati</taxon>
        <taxon>Pseudomonadota</taxon>
        <taxon>Betaproteobacteria</taxon>
        <taxon>Burkholderiales</taxon>
        <taxon>Burkholderiaceae</taxon>
        <taxon>Burkholderia</taxon>
        <taxon>pseudomallei group</taxon>
    </lineage>
</organism>
<feature type="region of interest" description="Disordered" evidence="1">
    <location>
        <begin position="1"/>
        <end position="49"/>
    </location>
</feature>
<dbReference type="Proteomes" id="UP000002283">
    <property type="component" value="Chromosome II"/>
</dbReference>
<protein>
    <submittedName>
        <fullName evidence="2">Uncharacterized protein</fullName>
    </submittedName>
</protein>
<evidence type="ECO:0000313" key="2">
    <source>
        <dbReference type="EMBL" id="ABN00508.1"/>
    </source>
</evidence>
<evidence type="ECO:0000256" key="1">
    <source>
        <dbReference type="SAM" id="MobiDB-lite"/>
    </source>
</evidence>
<feature type="compositionally biased region" description="Basic residues" evidence="1">
    <location>
        <begin position="27"/>
        <end position="49"/>
    </location>
</feature>
<proteinExistence type="predicted"/>
<gene>
    <name evidence="2" type="ordered locus">BMA10229_0322</name>
</gene>
<accession>A2RWS6</accession>
<dbReference type="KEGG" id="bml:BMA10229_0322"/>
<reference evidence="2 3" key="1">
    <citation type="submission" date="2007-01" db="EMBL/GenBank/DDBJ databases">
        <authorList>
            <person name="DeShazer D."/>
            <person name="Woods D.E."/>
            <person name="Nierman W.C."/>
        </authorList>
    </citation>
    <scope>NUCLEOTIDE SEQUENCE [LARGE SCALE GENOMIC DNA]</scope>
    <source>
        <strain evidence="2 3">NCTC 10229</strain>
    </source>
</reference>
<evidence type="ECO:0000313" key="3">
    <source>
        <dbReference type="Proteomes" id="UP000002283"/>
    </source>
</evidence>
<dbReference type="HOGENOM" id="CLU_3133221_0_0_4"/>